<dbReference type="Gene3D" id="2.40.160.120">
    <property type="match status" value="1"/>
</dbReference>
<keyword evidence="6" id="KW-0445">Lipid transport</keyword>
<keyword evidence="3" id="KW-0813">Transport</keyword>
<evidence type="ECO:0000313" key="12">
    <source>
        <dbReference type="EMBL" id="QID88054.1"/>
    </source>
</evidence>
<dbReference type="SMART" id="SM00233">
    <property type="entry name" value="PH"/>
    <property type="match status" value="1"/>
</dbReference>
<dbReference type="Pfam" id="PF15409">
    <property type="entry name" value="PH_8"/>
    <property type="match status" value="1"/>
</dbReference>
<dbReference type="GO" id="GO:0006897">
    <property type="term" value="P:endocytosis"/>
    <property type="evidence" value="ECO:0007669"/>
    <property type="project" value="TreeGrafter"/>
</dbReference>
<keyword evidence="7" id="KW-0446">Lipid-binding</keyword>
<feature type="compositionally biased region" description="Basic and acidic residues" evidence="10">
    <location>
        <begin position="339"/>
        <end position="350"/>
    </location>
</feature>
<evidence type="ECO:0000313" key="13">
    <source>
        <dbReference type="Proteomes" id="UP000501346"/>
    </source>
</evidence>
<dbReference type="OrthoDB" id="1854502at2759"/>
<feature type="compositionally biased region" description="Polar residues" evidence="10">
    <location>
        <begin position="437"/>
        <end position="458"/>
    </location>
</feature>
<dbReference type="PANTHER" id="PTHR10972">
    <property type="entry name" value="OXYSTEROL-BINDING PROTEIN-RELATED"/>
    <property type="match status" value="1"/>
</dbReference>
<organism evidence="12 13">
    <name type="scientific">Saccharomyces pastorianus</name>
    <name type="common">Lager yeast</name>
    <name type="synonym">Saccharomyces cerevisiae x Saccharomyces eubayanus</name>
    <dbReference type="NCBI Taxonomy" id="27292"/>
    <lineage>
        <taxon>Eukaryota</taxon>
        <taxon>Fungi</taxon>
        <taxon>Dikarya</taxon>
        <taxon>Ascomycota</taxon>
        <taxon>Saccharomycotina</taxon>
        <taxon>Saccharomycetes</taxon>
        <taxon>Saccharomycetales</taxon>
        <taxon>Saccharomycetaceae</taxon>
        <taxon>Saccharomyces</taxon>
    </lineage>
</organism>
<dbReference type="GO" id="GO:0006887">
    <property type="term" value="P:exocytosis"/>
    <property type="evidence" value="ECO:0007669"/>
    <property type="project" value="UniProtKB-ARBA"/>
</dbReference>
<dbReference type="InterPro" id="IPR037239">
    <property type="entry name" value="OSBP_sf"/>
</dbReference>
<dbReference type="InterPro" id="IPR000648">
    <property type="entry name" value="Oxysterol-bd"/>
</dbReference>
<evidence type="ECO:0000256" key="3">
    <source>
        <dbReference type="ARBA" id="ARBA00022448"/>
    </source>
</evidence>
<dbReference type="Proteomes" id="UP000501346">
    <property type="component" value="Chromosome SeXV-SeVIII"/>
</dbReference>
<evidence type="ECO:0000256" key="5">
    <source>
        <dbReference type="ARBA" id="ARBA00022553"/>
    </source>
</evidence>
<dbReference type="SUPFAM" id="SSF50729">
    <property type="entry name" value="PH domain-like"/>
    <property type="match status" value="1"/>
</dbReference>
<dbReference type="GO" id="GO:0005829">
    <property type="term" value="C:cytosol"/>
    <property type="evidence" value="ECO:0007669"/>
    <property type="project" value="TreeGrafter"/>
</dbReference>
<feature type="region of interest" description="Disordered" evidence="10">
    <location>
        <begin position="564"/>
        <end position="612"/>
    </location>
</feature>
<keyword evidence="4" id="KW-0963">Cytoplasm</keyword>
<sequence length="999" mass="114387">METIDIQNRSFVVRWVKCGRGDIINYQIKPLKKSIEIGIYKKLKSSVDDHASAVLIAPDTKTLLDYTTKSLLNKGSSGHTEEHHRRPSQTSHNSSNGSDGKRKERSYSSLSISSIQQQSQEIPLREKLSGSGFTLVKRVGNVSGNTMVQGDLEVKDTDYYYAFILDNSSSKNAKKKILFNASVINGDNQSMISTRSTPPTRPANLSRTSTQQDMLFRVGQGRYLQGYLLKKRRKRLQGFKKRFFTLDFRYGTLSYYLNDHNRTCRGEIVISLSSVSANKKDRIIIIDSGMEVWVLKATSKENWQSWVDALQSCFDDQFEERDISILEESPESLDGGEQVDNKNTQKDRDQITPTVTTKSTQSRTQHSLKDVDEMYIPLSSESYATFSMNLRLIQQRLEQCKKDSLSYKPNALHQRSEGLNRSPSSSSVFANNRVSSFNHSSSGMTSSDSLVSDETPTHTMHAEHSEHALYNQLADLEVFVSRFVTQGEVLFKDHQILCKKAKDTRVSLTSYLSENDEFFDAEDETSRGVILLPDTEDDMNNMVEETPLLGKSDQNEFTEEVEISEEELIGTSSLESRTTNDENHNGNHYKNHHKNRRRNHQHHQKTKSIESSAETFTSKDLYALSYPKSISRRNDIPEAAASPPSLLSFLRKNVGKDLSSIAMPVTSNEPISILQLISETFEYAPLLTKATQRPDPITFVSAFAISFLSIYRDKTRTLRKPFNPLLAETFELIREDMGFRLISEKVSHRPPVFAFFAEHLEWECSYTVTPSQKFWGKSIELNNEGILRLKFKATGELFEWTQPTTILKNLIAGERYMEPVNEFEVHSSKGDKSHILFDKAGMFSGRSEGFKVSVIPPVSSHRKKETLAGKWTQSLINETTHETIWEASELVNNSKKKYGFTKFTANLNEITEIERGNLPPTDSRLRPDIRAYEEGKVDKAEEWKLKLEQLQRERRNKGQDVEPRYFEKVSKTEWKYITGPKSYWERRKNHDWSDVSHLW</sequence>
<evidence type="ECO:0000256" key="7">
    <source>
        <dbReference type="ARBA" id="ARBA00023121"/>
    </source>
</evidence>
<feature type="compositionally biased region" description="Basic residues" evidence="10">
    <location>
        <begin position="587"/>
        <end position="606"/>
    </location>
</feature>
<comment type="similarity">
    <text evidence="2 8">Belongs to the OSBP family.</text>
</comment>
<comment type="subcellular location">
    <subcellularLocation>
        <location evidence="1">Cytoplasm</location>
    </subcellularLocation>
</comment>
<dbReference type="InterPro" id="IPR001849">
    <property type="entry name" value="PH_domain"/>
</dbReference>
<evidence type="ECO:0000256" key="9">
    <source>
        <dbReference type="SAM" id="Coils"/>
    </source>
</evidence>
<keyword evidence="13" id="KW-1185">Reference proteome</keyword>
<reference evidence="12 13" key="1">
    <citation type="journal article" date="2019" name="BMC Genomics">
        <title>Chromosome level assembly and comparative genome analysis confirm lager-brewing yeasts originated from a single hybridization.</title>
        <authorList>
            <person name="Salazar A.N."/>
            <person name="Gorter de Vries A.R."/>
            <person name="van den Broek M."/>
            <person name="Brouwers N."/>
            <person name="de la Torre Cortes P."/>
            <person name="Kuijpers N.G.A."/>
            <person name="Daran J.G."/>
            <person name="Abeel T."/>
        </authorList>
    </citation>
    <scope>NUCLEOTIDE SEQUENCE [LARGE SCALE GENOMIC DNA]</scope>
    <source>
        <strain evidence="12 13">CBS 1483</strain>
    </source>
</reference>
<keyword evidence="9" id="KW-0175">Coiled coil</keyword>
<accession>A0A6C1EHK0</accession>
<dbReference type="PANTHER" id="PTHR10972:SF203">
    <property type="entry name" value="OXYSTEROL-BINDING PROTEIN HOMOLOG 3"/>
    <property type="match status" value="1"/>
</dbReference>
<dbReference type="Pfam" id="PF01237">
    <property type="entry name" value="Oxysterol_BP"/>
    <property type="match status" value="1"/>
</dbReference>
<feature type="compositionally biased region" description="Polar residues" evidence="10">
    <location>
        <begin position="88"/>
        <end position="98"/>
    </location>
</feature>
<feature type="region of interest" description="Disordered" evidence="10">
    <location>
        <begin position="329"/>
        <end position="368"/>
    </location>
</feature>
<dbReference type="InterPro" id="IPR041680">
    <property type="entry name" value="PH_8"/>
</dbReference>
<feature type="region of interest" description="Disordered" evidence="10">
    <location>
        <begin position="74"/>
        <end position="114"/>
    </location>
</feature>
<dbReference type="InterPro" id="IPR011993">
    <property type="entry name" value="PH-like_dom_sf"/>
</dbReference>
<evidence type="ECO:0000256" key="1">
    <source>
        <dbReference type="ARBA" id="ARBA00004496"/>
    </source>
</evidence>
<dbReference type="EMBL" id="CP049012">
    <property type="protein sequence ID" value="QID88054.1"/>
    <property type="molecule type" value="Genomic_DNA"/>
</dbReference>
<dbReference type="FunFam" id="2.30.29.30:FF:000573">
    <property type="entry name" value="Oxysterol-binding family protein"/>
    <property type="match status" value="1"/>
</dbReference>
<dbReference type="AlphaFoldDB" id="A0A6C1EHK0"/>
<feature type="region of interest" description="Disordered" evidence="10">
    <location>
        <begin position="437"/>
        <end position="462"/>
    </location>
</feature>
<feature type="domain" description="PH" evidence="11">
    <location>
        <begin position="221"/>
        <end position="315"/>
    </location>
</feature>
<evidence type="ECO:0000256" key="4">
    <source>
        <dbReference type="ARBA" id="ARBA00022490"/>
    </source>
</evidence>
<evidence type="ECO:0000256" key="2">
    <source>
        <dbReference type="ARBA" id="ARBA00008842"/>
    </source>
</evidence>
<dbReference type="Gene3D" id="2.30.29.30">
    <property type="entry name" value="Pleckstrin-homology domain (PH domain)/Phosphotyrosine-binding domain (PTB)"/>
    <property type="match status" value="1"/>
</dbReference>
<dbReference type="GO" id="GO:0032934">
    <property type="term" value="F:sterol binding"/>
    <property type="evidence" value="ECO:0007669"/>
    <property type="project" value="TreeGrafter"/>
</dbReference>
<evidence type="ECO:0000256" key="10">
    <source>
        <dbReference type="SAM" id="MobiDB-lite"/>
    </source>
</evidence>
<dbReference type="GO" id="GO:0034727">
    <property type="term" value="P:piecemeal microautophagy of the nucleus"/>
    <property type="evidence" value="ECO:0007669"/>
    <property type="project" value="TreeGrafter"/>
</dbReference>
<dbReference type="GO" id="GO:0030011">
    <property type="term" value="P:maintenance of cell polarity"/>
    <property type="evidence" value="ECO:0007669"/>
    <property type="project" value="TreeGrafter"/>
</dbReference>
<dbReference type="GO" id="GO:0097038">
    <property type="term" value="C:perinuclear endoplasmic reticulum"/>
    <property type="evidence" value="ECO:0007669"/>
    <property type="project" value="TreeGrafter"/>
</dbReference>
<protein>
    <submittedName>
        <fullName evidence="12">Oxysterol-binding protein 3</fullName>
    </submittedName>
</protein>
<evidence type="ECO:0000256" key="8">
    <source>
        <dbReference type="RuleBase" id="RU003844"/>
    </source>
</evidence>
<dbReference type="PROSITE" id="PS50003">
    <property type="entry name" value="PH_DOMAIN"/>
    <property type="match status" value="1"/>
</dbReference>
<dbReference type="GO" id="GO:0035621">
    <property type="term" value="P:ER to Golgi ceramide transport"/>
    <property type="evidence" value="ECO:0007669"/>
    <property type="project" value="TreeGrafter"/>
</dbReference>
<dbReference type="PROSITE" id="PS01013">
    <property type="entry name" value="OSBP"/>
    <property type="match status" value="1"/>
</dbReference>
<dbReference type="GO" id="GO:0005886">
    <property type="term" value="C:plasma membrane"/>
    <property type="evidence" value="ECO:0007669"/>
    <property type="project" value="TreeGrafter"/>
</dbReference>
<feature type="compositionally biased region" description="Polar residues" evidence="10">
    <location>
        <begin position="351"/>
        <end position="365"/>
    </location>
</feature>
<evidence type="ECO:0000259" key="11">
    <source>
        <dbReference type="PROSITE" id="PS50003"/>
    </source>
</evidence>
<dbReference type="CDD" id="cd13289">
    <property type="entry name" value="PH_Osh3p_yeast"/>
    <property type="match status" value="1"/>
</dbReference>
<proteinExistence type="inferred from homology"/>
<keyword evidence="5" id="KW-0597">Phosphoprotein</keyword>
<dbReference type="FunFam" id="2.40.160.120:FF:000013">
    <property type="entry name" value="Oxysterol binding protein"/>
    <property type="match status" value="1"/>
</dbReference>
<dbReference type="GO" id="GO:0032541">
    <property type="term" value="C:cortical endoplasmic reticulum"/>
    <property type="evidence" value="ECO:0007669"/>
    <property type="project" value="TreeGrafter"/>
</dbReference>
<gene>
    <name evidence="12" type="primary">OSH3_2</name>
    <name evidence="12" type="ORF">GRS66_010759</name>
</gene>
<dbReference type="InterPro" id="IPR018494">
    <property type="entry name" value="Oxysterol-bd_CS"/>
</dbReference>
<name>A0A6C1EHK0_SACPS</name>
<feature type="coiled-coil region" evidence="9">
    <location>
        <begin position="933"/>
        <end position="960"/>
    </location>
</feature>
<dbReference type="SUPFAM" id="SSF144000">
    <property type="entry name" value="Oxysterol-binding protein-like"/>
    <property type="match status" value="1"/>
</dbReference>
<dbReference type="GO" id="GO:0120015">
    <property type="term" value="F:sterol transfer activity"/>
    <property type="evidence" value="ECO:0007669"/>
    <property type="project" value="UniProtKB-ARBA"/>
</dbReference>
<evidence type="ECO:0000256" key="6">
    <source>
        <dbReference type="ARBA" id="ARBA00023055"/>
    </source>
</evidence>